<dbReference type="Proteomes" id="UP001227268">
    <property type="component" value="Unassembled WGS sequence"/>
</dbReference>
<reference evidence="1" key="1">
    <citation type="submission" date="2023-04" db="EMBL/GenBank/DDBJ databases">
        <title>Draft Genome sequencing of Naganishia species isolated from polar environments using Oxford Nanopore Technology.</title>
        <authorList>
            <person name="Leo P."/>
            <person name="Venkateswaran K."/>
        </authorList>
    </citation>
    <scope>NUCLEOTIDE SEQUENCE</scope>
    <source>
        <strain evidence="1">MNA-CCFEE 5423</strain>
    </source>
</reference>
<accession>A0ACC2VS40</accession>
<name>A0ACC2VS40_9TREE</name>
<keyword evidence="2" id="KW-1185">Reference proteome</keyword>
<evidence type="ECO:0000313" key="2">
    <source>
        <dbReference type="Proteomes" id="UP001227268"/>
    </source>
</evidence>
<proteinExistence type="predicted"/>
<organism evidence="1 2">
    <name type="scientific">Naganishia friedmannii</name>
    <dbReference type="NCBI Taxonomy" id="89922"/>
    <lineage>
        <taxon>Eukaryota</taxon>
        <taxon>Fungi</taxon>
        <taxon>Dikarya</taxon>
        <taxon>Basidiomycota</taxon>
        <taxon>Agaricomycotina</taxon>
        <taxon>Tremellomycetes</taxon>
        <taxon>Filobasidiales</taxon>
        <taxon>Filobasidiaceae</taxon>
        <taxon>Naganishia</taxon>
    </lineage>
</organism>
<protein>
    <submittedName>
        <fullName evidence="1">Uncharacterized protein</fullName>
    </submittedName>
</protein>
<sequence length="271" mass="30157">MSTWISSPRPSSPEEFLNSGRQAYLKSCLPELKENLGVIQECLSPNSNLFRDLENIIKLLDPQSPDSLIEDMLRNDFFGLIKFRRKVVGVFLPQTAFPPANTATVVGATALDRLLVQWKESQENQTEKVPNEEGLEEAITHAQTLYAQLDGLIMQPRSQAGIQWWTDTLGEYLETFQVEGSHEVVGYESDIVSGLTKFAEQKGIHSESSVVEIGSERGSSVGVTATWLNSRTLPGMRTYDASLAVTTSTTASLRTRVAHDILYEFVPPMKF</sequence>
<gene>
    <name evidence="1" type="ORF">QFC21_003050</name>
</gene>
<evidence type="ECO:0000313" key="1">
    <source>
        <dbReference type="EMBL" id="KAJ9101712.1"/>
    </source>
</evidence>
<comment type="caution">
    <text evidence="1">The sequence shown here is derived from an EMBL/GenBank/DDBJ whole genome shotgun (WGS) entry which is preliminary data.</text>
</comment>
<dbReference type="EMBL" id="JASBWT010000009">
    <property type="protein sequence ID" value="KAJ9101712.1"/>
    <property type="molecule type" value="Genomic_DNA"/>
</dbReference>